<sequence length="153" mass="18100">MGTTCKGKHSSNSKRPSSHRLRRNKKCQHRKYLVVSHKESHDADRRHVTYSRVPEQWLIYHDQGHYRILHQRLLEDLFVSAQAWRGRYVFTWMPGERITNGLWDILPTGGGNFIFQNAYYRDCLHTKGSFGWVQALPECHGSDFEWEIRLADC</sequence>
<accession>B0XID8</accession>
<dbReference type="InterPro" id="IPR035992">
    <property type="entry name" value="Ricin_B-like_lectins"/>
</dbReference>
<dbReference type="VEuPathDB" id="VectorBase:CPIJ019045"/>
<reference evidence="3" key="2">
    <citation type="submission" date="2020-05" db="UniProtKB">
        <authorList>
            <consortium name="EnsemblMetazoa"/>
        </authorList>
    </citation>
    <scope>IDENTIFICATION</scope>
    <source>
        <strain evidence="3">JHB</strain>
    </source>
</reference>
<protein>
    <submittedName>
        <fullName evidence="2">17.5 kDa salivary peptide</fullName>
    </submittedName>
</protein>
<evidence type="ECO:0000313" key="4">
    <source>
        <dbReference type="Proteomes" id="UP000002320"/>
    </source>
</evidence>
<dbReference type="HOGENOM" id="CLU_123000_0_0_1"/>
<evidence type="ECO:0000313" key="3">
    <source>
        <dbReference type="EnsemblMetazoa" id="CPIJ019045-PA"/>
    </source>
</evidence>
<keyword evidence="4" id="KW-1185">Reference proteome</keyword>
<dbReference type="InParanoid" id="B0XID8"/>
<dbReference type="Proteomes" id="UP000002320">
    <property type="component" value="Unassembled WGS sequence"/>
</dbReference>
<proteinExistence type="predicted"/>
<dbReference type="AlphaFoldDB" id="B0XID8"/>
<dbReference type="KEGG" id="cqu:CpipJ_CPIJ019045"/>
<feature type="region of interest" description="Disordered" evidence="1">
    <location>
        <begin position="1"/>
        <end position="24"/>
    </location>
</feature>
<organism>
    <name type="scientific">Culex quinquefasciatus</name>
    <name type="common">Southern house mosquito</name>
    <name type="synonym">Culex pungens</name>
    <dbReference type="NCBI Taxonomy" id="7176"/>
    <lineage>
        <taxon>Eukaryota</taxon>
        <taxon>Metazoa</taxon>
        <taxon>Ecdysozoa</taxon>
        <taxon>Arthropoda</taxon>
        <taxon>Hexapoda</taxon>
        <taxon>Insecta</taxon>
        <taxon>Pterygota</taxon>
        <taxon>Neoptera</taxon>
        <taxon>Endopterygota</taxon>
        <taxon>Diptera</taxon>
        <taxon>Nematocera</taxon>
        <taxon>Culicoidea</taxon>
        <taxon>Culicidae</taxon>
        <taxon>Culicinae</taxon>
        <taxon>Culicini</taxon>
        <taxon>Culex</taxon>
        <taxon>Culex</taxon>
    </lineage>
</organism>
<evidence type="ECO:0000313" key="2">
    <source>
        <dbReference type="EMBL" id="EDS29192.1"/>
    </source>
</evidence>
<name>B0XID8_CULQU</name>
<dbReference type="SUPFAM" id="SSF50370">
    <property type="entry name" value="Ricin B-like lectins"/>
    <property type="match status" value="1"/>
</dbReference>
<gene>
    <name evidence="3" type="primary">6053295</name>
    <name evidence="2" type="ORF">CpipJ_CPIJ019045</name>
</gene>
<reference evidence="2" key="1">
    <citation type="submission" date="2007-03" db="EMBL/GenBank/DDBJ databases">
        <title>Annotation of Culex pipiens quinquefasciatus.</title>
        <authorList>
            <consortium name="The Broad Institute Genome Sequencing Platform"/>
            <person name="Atkinson P.W."/>
            <person name="Hemingway J."/>
            <person name="Christensen B.M."/>
            <person name="Higgs S."/>
            <person name="Kodira C."/>
            <person name="Hannick L."/>
            <person name="Megy K."/>
            <person name="O'Leary S."/>
            <person name="Pearson M."/>
            <person name="Haas B.J."/>
            <person name="Mauceli E."/>
            <person name="Wortman J.R."/>
            <person name="Lee N.H."/>
            <person name="Guigo R."/>
            <person name="Stanke M."/>
            <person name="Alvarado L."/>
            <person name="Amedeo P."/>
            <person name="Antoine C.H."/>
            <person name="Arensburger P."/>
            <person name="Bidwell S.L."/>
            <person name="Crawford M."/>
            <person name="Camaro F."/>
            <person name="Devon K."/>
            <person name="Engels R."/>
            <person name="Hammond M."/>
            <person name="Howarth C."/>
            <person name="Koehrsen M."/>
            <person name="Lawson D."/>
            <person name="Montgomery P."/>
            <person name="Nene V."/>
            <person name="Nusbaum C."/>
            <person name="Puiu D."/>
            <person name="Romero-Severson J."/>
            <person name="Severson D.W."/>
            <person name="Shumway M."/>
            <person name="Sisk P."/>
            <person name="Stolte C."/>
            <person name="Zeng Q."/>
            <person name="Eisenstadt E."/>
            <person name="Fraser-Liggett C."/>
            <person name="Strausberg R."/>
            <person name="Galagan J."/>
            <person name="Birren B."/>
            <person name="Collins F.H."/>
        </authorList>
    </citation>
    <scope>NUCLEOTIDE SEQUENCE [LARGE SCALE GENOMIC DNA]</scope>
    <source>
        <strain evidence="2">JHB</strain>
    </source>
</reference>
<dbReference type="EMBL" id="DS233292">
    <property type="protein sequence ID" value="EDS29192.1"/>
    <property type="molecule type" value="Genomic_DNA"/>
</dbReference>
<evidence type="ECO:0000256" key="1">
    <source>
        <dbReference type="SAM" id="MobiDB-lite"/>
    </source>
</evidence>
<dbReference type="VEuPathDB" id="VectorBase:CQUJHB009693"/>
<dbReference type="EnsemblMetazoa" id="CPIJ019045-RA">
    <property type="protein sequence ID" value="CPIJ019045-PA"/>
    <property type="gene ID" value="CPIJ019045"/>
</dbReference>